<feature type="binding site" evidence="3">
    <location>
        <position position="59"/>
    </location>
    <ligand>
        <name>substrate</name>
    </ligand>
</feature>
<feature type="binding site" evidence="3">
    <location>
        <position position="151"/>
    </location>
    <ligand>
        <name>substrate</name>
    </ligand>
</feature>
<feature type="binding site" evidence="3">
    <location>
        <position position="97"/>
    </location>
    <ligand>
        <name>substrate</name>
    </ligand>
</feature>
<dbReference type="SUPFAM" id="SSF48613">
    <property type="entry name" value="Heme oxygenase-like"/>
    <property type="match status" value="1"/>
</dbReference>
<dbReference type="GO" id="GO:0050334">
    <property type="term" value="F:thiaminase activity"/>
    <property type="evidence" value="ECO:0007669"/>
    <property type="project" value="UniProtKB-UniRule"/>
</dbReference>
<comment type="catalytic activity">
    <reaction evidence="1">
        <text>thiamine + H2O = 5-(2-hydroxyethyl)-4-methylthiazole + 4-amino-5-hydroxymethyl-2-methylpyrimidine + H(+)</text>
        <dbReference type="Rhea" id="RHEA:17509"/>
        <dbReference type="ChEBI" id="CHEBI:15377"/>
        <dbReference type="ChEBI" id="CHEBI:15378"/>
        <dbReference type="ChEBI" id="CHEBI:16892"/>
        <dbReference type="ChEBI" id="CHEBI:17957"/>
        <dbReference type="ChEBI" id="CHEBI:18385"/>
        <dbReference type="EC" id="3.5.99.2"/>
    </reaction>
</comment>
<comment type="pathway">
    <text evidence="1">Cofactor biosynthesis; thiamine diphosphate biosynthesis.</text>
</comment>
<comment type="similarity">
    <text evidence="1">Belongs to the TenA family.</text>
</comment>
<feature type="domain" description="Thiaminase-2/PQQC" evidence="4">
    <location>
        <begin position="29"/>
        <end position="231"/>
    </location>
</feature>
<dbReference type="GO" id="GO:0005829">
    <property type="term" value="C:cytosol"/>
    <property type="evidence" value="ECO:0007669"/>
    <property type="project" value="TreeGrafter"/>
</dbReference>
<dbReference type="CDD" id="cd19358">
    <property type="entry name" value="TenA_E_Spr0628-like"/>
    <property type="match status" value="1"/>
</dbReference>
<dbReference type="InterPro" id="IPR004305">
    <property type="entry name" value="Thiaminase-2/PQQC"/>
</dbReference>
<keyword evidence="1" id="KW-0378">Hydrolase</keyword>
<accession>A0A1Y2LDD9</accession>
<evidence type="ECO:0000313" key="6">
    <source>
        <dbReference type="Proteomes" id="UP000193396"/>
    </source>
</evidence>
<gene>
    <name evidence="5" type="ORF">TALK_08010</name>
</gene>
<evidence type="ECO:0000256" key="3">
    <source>
        <dbReference type="PIRSR" id="PIRSR003170-2"/>
    </source>
</evidence>
<dbReference type="PANTHER" id="PTHR43198:SF2">
    <property type="entry name" value="SI:CH1073-67J19.1-RELATED"/>
    <property type="match status" value="1"/>
</dbReference>
<dbReference type="GO" id="GO:0009228">
    <property type="term" value="P:thiamine biosynthetic process"/>
    <property type="evidence" value="ECO:0007669"/>
    <property type="project" value="UniProtKB-KW"/>
</dbReference>
<dbReference type="InterPro" id="IPR026285">
    <property type="entry name" value="TenA_E"/>
</dbReference>
<dbReference type="PANTHER" id="PTHR43198">
    <property type="entry name" value="BIFUNCTIONAL TH2 PROTEIN"/>
    <property type="match status" value="1"/>
</dbReference>
<protein>
    <recommendedName>
        <fullName evidence="1">Aminopyrimidine aminohydrolase</fullName>
        <ecNumber evidence="1">3.5.99.2</ecNumber>
    </recommendedName>
</protein>
<reference evidence="5 6" key="1">
    <citation type="submission" date="2014-03" db="EMBL/GenBank/DDBJ databases">
        <title>The draft genome sequence of Thalassospira alkalitolerans JCM 18968.</title>
        <authorList>
            <person name="Lai Q."/>
            <person name="Shao Z."/>
        </authorList>
    </citation>
    <scope>NUCLEOTIDE SEQUENCE [LARGE SCALE GENOMIC DNA]</scope>
    <source>
        <strain evidence="5 6">JCM 18968</strain>
    </source>
</reference>
<dbReference type="AlphaFoldDB" id="A0A1Y2LDD9"/>
<name>A0A1Y2LDD9_9PROT</name>
<dbReference type="GO" id="GO:0009229">
    <property type="term" value="P:thiamine diphosphate biosynthetic process"/>
    <property type="evidence" value="ECO:0007669"/>
    <property type="project" value="UniProtKB-UniPathway"/>
</dbReference>
<dbReference type="RefSeq" id="WP_085617643.1">
    <property type="nucleotide sequence ID" value="NZ_JFKB01000004.1"/>
</dbReference>
<dbReference type="OrthoDB" id="3711545at2"/>
<dbReference type="InterPro" id="IPR050967">
    <property type="entry name" value="Thiamine_Salvage_TenA"/>
</dbReference>
<comment type="catalytic activity">
    <reaction evidence="1">
        <text>4-amino-5-aminomethyl-2-methylpyrimidine + H2O = 4-amino-5-hydroxymethyl-2-methylpyrimidine + NH4(+)</text>
        <dbReference type="Rhea" id="RHEA:31799"/>
        <dbReference type="ChEBI" id="CHEBI:15377"/>
        <dbReference type="ChEBI" id="CHEBI:16892"/>
        <dbReference type="ChEBI" id="CHEBI:28938"/>
        <dbReference type="ChEBI" id="CHEBI:63416"/>
        <dbReference type="EC" id="3.5.99.2"/>
    </reaction>
</comment>
<dbReference type="Proteomes" id="UP000193396">
    <property type="component" value="Unassembled WGS sequence"/>
</dbReference>
<dbReference type="EMBL" id="JFKB01000004">
    <property type="protein sequence ID" value="OSQ48861.1"/>
    <property type="molecule type" value="Genomic_DNA"/>
</dbReference>
<comment type="function">
    <text evidence="1">Catalyzes an amino-pyrimidine hydrolysis reaction at the C5' of the pyrimidine moiety of thiamine compounds, a reaction that is part of a thiamine salvage pathway. Thus, catalyzes the conversion of 4-amino-5-aminomethyl-2-methylpyrimidine to 4-amino-5-hydroxymethyl-2-methylpyrimidine (HMP).</text>
</comment>
<evidence type="ECO:0000256" key="1">
    <source>
        <dbReference type="PIRNR" id="PIRNR003170"/>
    </source>
</evidence>
<keyword evidence="6" id="KW-1185">Reference proteome</keyword>
<dbReference type="InterPro" id="IPR016084">
    <property type="entry name" value="Haem_Oase-like_multi-hlx"/>
</dbReference>
<dbReference type="Pfam" id="PF03070">
    <property type="entry name" value="TENA_THI-4"/>
    <property type="match status" value="1"/>
</dbReference>
<evidence type="ECO:0000259" key="4">
    <source>
        <dbReference type="Pfam" id="PF03070"/>
    </source>
</evidence>
<dbReference type="EC" id="3.5.99.2" evidence="1"/>
<dbReference type="UniPathway" id="UPA00060"/>
<evidence type="ECO:0000313" key="5">
    <source>
        <dbReference type="EMBL" id="OSQ48861.1"/>
    </source>
</evidence>
<dbReference type="STRING" id="1293890.TALK_08010"/>
<keyword evidence="1" id="KW-0784">Thiamine biosynthesis</keyword>
<comment type="caution">
    <text evidence="5">The sequence shown here is derived from an EMBL/GenBank/DDBJ whole genome shotgun (WGS) entry which is preliminary data.</text>
</comment>
<dbReference type="Gene3D" id="1.20.910.10">
    <property type="entry name" value="Heme oxygenase-like"/>
    <property type="match status" value="1"/>
</dbReference>
<evidence type="ECO:0000256" key="2">
    <source>
        <dbReference type="PIRSR" id="PIRSR003170-1"/>
    </source>
</evidence>
<proteinExistence type="inferred from homology"/>
<organism evidence="5 6">
    <name type="scientific">Thalassospira alkalitolerans</name>
    <dbReference type="NCBI Taxonomy" id="1293890"/>
    <lineage>
        <taxon>Bacteria</taxon>
        <taxon>Pseudomonadati</taxon>
        <taxon>Pseudomonadota</taxon>
        <taxon>Alphaproteobacteria</taxon>
        <taxon>Rhodospirillales</taxon>
        <taxon>Thalassospiraceae</taxon>
        <taxon>Thalassospira</taxon>
    </lineage>
</organism>
<sequence length="235" mass="26623">MTVTAWPEWQTANPSGTFSDWLKGSVADDWHKVTHHAFTDAWGKGAVSDRNLKNYLIQDHRFIDRFVALLAGAVSRAPALSDRIPACQFLALLTGPENTYFERSLDTLSVSTQERTEQPDWPVTAAFKELMRVAMESNEYANMLAVLAVAEGTYLGWASRVSDMIDTRPDDFWYAEWLDLHTGPYFESVVAFLNHQLDQIGPQLSDDARTMCQSYFRKATTLEVQFFDAAWGPQL</sequence>
<feature type="active site" description="Proton donor" evidence="2">
    <location>
        <position position="223"/>
    </location>
</feature>
<dbReference type="PIRSF" id="PIRSF003170">
    <property type="entry name" value="Pet18p"/>
    <property type="match status" value="1"/>
</dbReference>